<dbReference type="PANTHER" id="PTHR44825:SF1">
    <property type="entry name" value="DNAJ HOMOLOG SUBFAMILY C MEMBER 4"/>
    <property type="match status" value="1"/>
</dbReference>
<feature type="transmembrane region" description="Helical" evidence="2">
    <location>
        <begin position="288"/>
        <end position="306"/>
    </location>
</feature>
<feature type="compositionally biased region" description="Polar residues" evidence="1">
    <location>
        <begin position="1252"/>
        <end position="1261"/>
    </location>
</feature>
<feature type="non-terminal residue" evidence="5">
    <location>
        <position position="1397"/>
    </location>
</feature>
<dbReference type="SUPFAM" id="SSF49265">
    <property type="entry name" value="Fibronectin type III"/>
    <property type="match status" value="1"/>
</dbReference>
<evidence type="ECO:0000256" key="3">
    <source>
        <dbReference type="SAM" id="SignalP"/>
    </source>
</evidence>
<dbReference type="SUPFAM" id="SSF46565">
    <property type="entry name" value="Chaperone J-domain"/>
    <property type="match status" value="2"/>
</dbReference>
<accession>A0A8J7NR29</accession>
<feature type="compositionally biased region" description="Basic and acidic residues" evidence="1">
    <location>
        <begin position="1387"/>
        <end position="1397"/>
    </location>
</feature>
<dbReference type="Proteomes" id="UP000736164">
    <property type="component" value="Unassembled WGS sequence"/>
</dbReference>
<feature type="compositionally biased region" description="Basic and acidic residues" evidence="1">
    <location>
        <begin position="1234"/>
        <end position="1250"/>
    </location>
</feature>
<name>A0A8J7NR29_ATRSP</name>
<dbReference type="InterPro" id="IPR036869">
    <property type="entry name" value="J_dom_sf"/>
</dbReference>
<feature type="region of interest" description="Disordered" evidence="1">
    <location>
        <begin position="429"/>
        <end position="497"/>
    </location>
</feature>
<reference evidence="5" key="1">
    <citation type="journal article" date="2021" name="Cell">
        <title>Tracing the genetic footprints of vertebrate landing in non-teleost ray-finned fishes.</title>
        <authorList>
            <person name="Bi X."/>
            <person name="Wang K."/>
            <person name="Yang L."/>
            <person name="Pan H."/>
            <person name="Jiang H."/>
            <person name="Wei Q."/>
            <person name="Fang M."/>
            <person name="Yu H."/>
            <person name="Zhu C."/>
            <person name="Cai Y."/>
            <person name="He Y."/>
            <person name="Gan X."/>
            <person name="Zeng H."/>
            <person name="Yu D."/>
            <person name="Zhu Y."/>
            <person name="Jiang H."/>
            <person name="Qiu Q."/>
            <person name="Yang H."/>
            <person name="Zhang Y.E."/>
            <person name="Wang W."/>
            <person name="Zhu M."/>
            <person name="He S."/>
            <person name="Zhang G."/>
        </authorList>
    </citation>
    <scope>NUCLEOTIDE SEQUENCE</scope>
    <source>
        <strain evidence="5">Allg_001</strain>
    </source>
</reference>
<gene>
    <name evidence="5" type="primary">Dnajc4</name>
    <name evidence="5" type="ORF">GTO95_0009441</name>
</gene>
<feature type="non-terminal residue" evidence="5">
    <location>
        <position position="1"/>
    </location>
</feature>
<evidence type="ECO:0000256" key="1">
    <source>
        <dbReference type="SAM" id="MobiDB-lite"/>
    </source>
</evidence>
<feature type="region of interest" description="Disordered" evidence="1">
    <location>
        <begin position="53"/>
        <end position="78"/>
    </location>
</feature>
<dbReference type="InterPro" id="IPR036116">
    <property type="entry name" value="FN3_sf"/>
</dbReference>
<feature type="chain" id="PRO_5035186511" evidence="3">
    <location>
        <begin position="26"/>
        <end position="1397"/>
    </location>
</feature>
<keyword evidence="6" id="KW-1185">Reference proteome</keyword>
<comment type="caution">
    <text evidence="5">The sequence shown here is derived from an EMBL/GenBank/DDBJ whole genome shotgun (WGS) entry which is preliminary data.</text>
</comment>
<evidence type="ECO:0000256" key="2">
    <source>
        <dbReference type="SAM" id="Phobius"/>
    </source>
</evidence>
<feature type="compositionally biased region" description="Basic and acidic residues" evidence="1">
    <location>
        <begin position="359"/>
        <end position="373"/>
    </location>
</feature>
<feature type="region of interest" description="Disordered" evidence="1">
    <location>
        <begin position="1373"/>
        <end position="1397"/>
    </location>
</feature>
<dbReference type="PANTHER" id="PTHR44825">
    <property type="match status" value="1"/>
</dbReference>
<proteinExistence type="predicted"/>
<keyword evidence="2" id="KW-1133">Transmembrane helix</keyword>
<feature type="compositionally biased region" description="Basic and acidic residues" evidence="1">
    <location>
        <begin position="821"/>
        <end position="830"/>
    </location>
</feature>
<feature type="transmembrane region" description="Helical" evidence="2">
    <location>
        <begin position="199"/>
        <end position="224"/>
    </location>
</feature>
<dbReference type="InterPro" id="IPR003961">
    <property type="entry name" value="FN3_dom"/>
</dbReference>
<feature type="compositionally biased region" description="Low complexity" evidence="1">
    <location>
        <begin position="346"/>
        <end position="355"/>
    </location>
</feature>
<feature type="region of interest" description="Disordered" evidence="1">
    <location>
        <begin position="338"/>
        <end position="373"/>
    </location>
</feature>
<keyword evidence="3" id="KW-0732">Signal</keyword>
<evidence type="ECO:0000313" key="5">
    <source>
        <dbReference type="EMBL" id="MBN3316978.1"/>
    </source>
</evidence>
<organism evidence="5 6">
    <name type="scientific">Atractosteus spatula</name>
    <name type="common">Alligator gar</name>
    <name type="synonym">Lepisosteus spatula</name>
    <dbReference type="NCBI Taxonomy" id="7917"/>
    <lineage>
        <taxon>Eukaryota</taxon>
        <taxon>Metazoa</taxon>
        <taxon>Chordata</taxon>
        <taxon>Craniata</taxon>
        <taxon>Vertebrata</taxon>
        <taxon>Euteleostomi</taxon>
        <taxon>Actinopterygii</taxon>
        <taxon>Neopterygii</taxon>
        <taxon>Holostei</taxon>
        <taxon>Semionotiformes</taxon>
        <taxon>Lepisosteidae</taxon>
        <taxon>Atractosteus</taxon>
    </lineage>
</organism>
<feature type="region of interest" description="Disordered" evidence="1">
    <location>
        <begin position="915"/>
        <end position="954"/>
    </location>
</feature>
<keyword evidence="2" id="KW-0472">Membrane</keyword>
<dbReference type="Pfam" id="PF00226">
    <property type="entry name" value="DnaJ"/>
    <property type="match status" value="1"/>
</dbReference>
<dbReference type="Gene3D" id="1.10.287.110">
    <property type="entry name" value="DnaJ domain"/>
    <property type="match status" value="1"/>
</dbReference>
<dbReference type="CDD" id="cd00063">
    <property type="entry name" value="FN3"/>
    <property type="match status" value="1"/>
</dbReference>
<dbReference type="PROSITE" id="PS50076">
    <property type="entry name" value="DNAJ_2"/>
    <property type="match status" value="1"/>
</dbReference>
<dbReference type="InterPro" id="IPR052763">
    <property type="entry name" value="DnaJ_C4"/>
</dbReference>
<dbReference type="PROSITE" id="PS51257">
    <property type="entry name" value="PROKAR_LIPOPROTEIN"/>
    <property type="match status" value="1"/>
</dbReference>
<keyword evidence="2" id="KW-0812">Transmembrane</keyword>
<feature type="compositionally biased region" description="Basic and acidic residues" evidence="1">
    <location>
        <begin position="479"/>
        <end position="495"/>
    </location>
</feature>
<feature type="domain" description="J" evidence="4">
    <location>
        <begin position="1116"/>
        <end position="1240"/>
    </location>
</feature>
<sequence length="1397" mass="150661">MASSQKTAFLRPFLFILALIACCSTDPGSRTGTSPATTRARIIYETGLDFGAYESEDDSEPAGGPHTPAPHPAPASRAGHQVCDYDPCRHEQTPCAALREASGCLCPGVSGPTVTPEPPRLREVIQQGSEVRVHWCAPTSTVERYWVTVEGGAPLVFGERSRVAALAGGMYEVCVAAENGAGRSAPSCSLPQVTADASLALQAGLIGGALLLLLLLSLGGLLLWRRRRANRRAAMSAGGLGNPTFGSEPPLQARFEQVKLRPQEGARGRGDLPADYSNVEHHKNIDSVAGLFVGVIALFVFVDLTLSCPSQQPLQQEPGPAEQSWLFEGVVGRTWEGALDSRNGESRSSVDSSWSVPREGGDPEERPGDQRDLELRRWLSERVKEEEEECLLGIPGQPKSEPVETAELPGSSLPAGILPVLVKTEAPDVGPALPSLKPERSSRPCSPNPGPPHVRSECRLQTCPESAPDTRESWSGPAERPDLGSKHPDIKEENPGWRLPLESEGAILVRLPPAGTARAPVQLLLLPALSRGVPEEQSSSASRPTLTLVSRAVSSPGSSVSTAVLNPVLTAVSSPVPTAVSGLVSSPVPTVVSSTVPTTVCSPMLTAVSSPVPTAVSKPVSSSVSSSVPRPMCCVCQQDFLEWARLAEHRLAADGRAWRCCGRERFFRQEWKLLRHQDAHCSCPSCPRCGRRPRPCPDCAPPQLGTFPAVLNKAAARQPGSEVKQYGLSAGVPLAQHAGGRGSGASQPPEATRPDRVALGVWKVAELFSPNPSRPRGWAPADARSTMSARRLGWVLGAPGGSGTGAFGAGRRKPSLGSGLRGDRAEDTKAGGDSGLALPYLKERLAPTIHSTLAAAVDTLLGEVARVVGDRLAQAQLEAASRDRENESLRVRLEVSEAELKALRECVSSAQRFIDQLPFPGPGPEQPALEPSGGGEEDCSRFFGERDAGPSPAGLPAALPGCASDLDGALGAQLPEFGSGDELKECRLSIQPDGTVTNHDLLDGFANHTPMQSPTPGLWVLSPVSHHAAGGPSAPVPALSVVPPQPPALPVSQRRPQVRQLAASPQCPDGFSGSLGSPDQLGVGWGQEGCVQQRRRPLWLSATLTLWSLRCRDTRSHYDLLGVKPDASLEEIKAAFFHRSKQGTKAPLSHLRRVTTPLSHLRRITTPLSHLRRITAPVSNLHRITAPLSHLRRTTAPLSHLLHPDSDPSNPGLHTQFVALSKAYKVLRQESTRREYDSSLRDRDRLRERQAFSGTQQYTHTSRPDRSEHVRYWEQFRYAGPQNFSAEQSDRKRRRNRRLVLYCVLVMMGSLTTHYFGFRKLEELHNSFMDEKDRVITEIYNESKGRARANGFQKQTEILRQRHAEFVEKYRLRSRGAEGSQRGETASTREGDSRSVK</sequence>
<evidence type="ECO:0000259" key="4">
    <source>
        <dbReference type="PROSITE" id="PS50076"/>
    </source>
</evidence>
<feature type="region of interest" description="Disordered" evidence="1">
    <location>
        <begin position="1234"/>
        <end position="1266"/>
    </location>
</feature>
<evidence type="ECO:0000313" key="6">
    <source>
        <dbReference type="Proteomes" id="UP000736164"/>
    </source>
</evidence>
<feature type="compositionally biased region" description="Basic and acidic residues" evidence="1">
    <location>
        <begin position="938"/>
        <end position="948"/>
    </location>
</feature>
<dbReference type="CDD" id="cd06257">
    <property type="entry name" value="DnaJ"/>
    <property type="match status" value="1"/>
</dbReference>
<protein>
    <submittedName>
        <fullName evidence="5">DNJC4 protein</fullName>
    </submittedName>
</protein>
<dbReference type="EMBL" id="JAAWVO010032911">
    <property type="protein sequence ID" value="MBN3316978.1"/>
    <property type="molecule type" value="Genomic_DNA"/>
</dbReference>
<dbReference type="InterPro" id="IPR001623">
    <property type="entry name" value="DnaJ_domain"/>
</dbReference>
<feature type="region of interest" description="Disordered" evidence="1">
    <location>
        <begin position="804"/>
        <end position="831"/>
    </location>
</feature>
<feature type="signal peptide" evidence="3">
    <location>
        <begin position="1"/>
        <end position="25"/>
    </location>
</feature>